<dbReference type="Pfam" id="PF14223">
    <property type="entry name" value="Retrotran_gag_2"/>
    <property type="match status" value="1"/>
</dbReference>
<dbReference type="Gramene" id="mRNA:HanXRQr2_Chr09g0418111">
    <property type="protein sequence ID" value="mRNA:HanXRQr2_Chr09g0418111"/>
    <property type="gene ID" value="HanXRQr2_Chr09g0418111"/>
</dbReference>
<reference evidence="3" key="2">
    <citation type="submission" date="2020-06" db="EMBL/GenBank/DDBJ databases">
        <title>Helianthus annuus Genome sequencing and assembly Release 2.</title>
        <authorList>
            <person name="Gouzy J."/>
            <person name="Langlade N."/>
            <person name="Munos S."/>
        </authorList>
    </citation>
    <scope>NUCLEOTIDE SEQUENCE</scope>
    <source>
        <tissue evidence="3">Leaves</tissue>
    </source>
</reference>
<protein>
    <submittedName>
        <fullName evidence="3">RNA-directed DNA polymerase</fullName>
        <ecNumber evidence="3">2.7.7.49</ecNumber>
    </submittedName>
</protein>
<dbReference type="GO" id="GO:0003964">
    <property type="term" value="F:RNA-directed DNA polymerase activity"/>
    <property type="evidence" value="ECO:0007669"/>
    <property type="project" value="UniProtKB-KW"/>
</dbReference>
<evidence type="ECO:0000259" key="2">
    <source>
        <dbReference type="PROSITE" id="PS50994"/>
    </source>
</evidence>
<keyword evidence="4" id="KW-1185">Reference proteome</keyword>
<dbReference type="GO" id="GO:0003676">
    <property type="term" value="F:nucleic acid binding"/>
    <property type="evidence" value="ECO:0007669"/>
    <property type="project" value="InterPro"/>
</dbReference>
<sequence>MIHPFLVTNDLFGYVDGSIPCPPELVQPPLTEKSSSETSESVPNPGHRAWISNDAHIRMLISSTISEKCFQHVQTTKTSRELWEALRRTYAPQTSAREFTIRSQFLRLQMHGDETTTAYLDRAQEYATALANIGKPMDEKDILMLVVSGLREEYNGVKQILFSRDYTAVFTELPALLADHEYMIKKPISDVPPVHAFTAHTTPSSSIPDETLQSLQQLVTKLGFQLQPQSSSSSASTANSNGGSSSSPSAYYTSRGRGRGGNGFNRGGRGGRFTQSRGTSYNRGGSSQFSWASNQNTVYGSCNRCGIGHLPTHCPNRDPSTIRSRQPISNFTDFRSQNSQSWITDTGSNSHVSPDMQGFDSAQSYFGEDNLHDTFTHHTLLTGPSNDGLYSIRFPFSQPVPKVAFSANKASTTTWHQRLGHPHFSLFRSMISKFDLPVLDKSFNIHCESCLIGKSSKLHLPPSDYKTSNIFDLLFCDVWGPAPVPSFDGHNYFLLIVDHFTKFMWIFPIKQKSDVLDTFKRFIIMVERQFSTKIKAVQSDWGGEFRQLSSFFKQIGINHRISCPHTSEQNGTVERRHRHVVETGLTLMAQSRVPSRFWHFAYDTAVYLINRMPSRTTANLSPFEHLFKIQPDFSFLRVFGCQCFPHLRAYNPNKMDFRSVSCVFLGYSPSHHGYRCFDPIHERLYIARHVRFIESAFPFHTPPSEPTTQPTPTSNPYVSSYPDGPTFPTEQPTPPQTSAAASSSPPSSPHTTASPVADLPDPPLPETSSSAPVGQPPSPPLQTYSRRTSSTIPAFNKFTSTDQSQPTSTQPSSTSQTDSNQPPPNSNRARPSHLRQNVKPPQKYNPSAYHATTAPETEPVTFTNANGNPQWRKAMAEEFSALLKNGTWTLVPRDPNYHVINCKWVYRIKRDQTGAVSRYKARLVAKGYNQQEGVDYNETFSPVVKPATIRTVLSLAVTQKWSLRQLDVQNAFLNGNLQETVYMQQPQGFVDPHYPDHVCLLRRSLYGLKQAPRAWFERLCSALGSLGFYGSKTDPSLFIYSHHGTLLYMLVYVDDIILTGNNDRAIDQVVKRLGATFSLQDMGPLSYFLGVEVVRQGSDIILSQRKYIQDILARANLLSAKPVHSPCTTTSSLSLGDSPAFSDPVRYRQLVGALQYVTLSRPDISFAVNKVCQFMHSPTENHWSAVKRILRFLLGTINHGLLISHSSPIHLHAYADSHNSYIQAYSDADWAGCPDDRRSTGGFAIYLGNNLVSWSARKQKTVSRSSTESEYKAMADTVSELVWLETLLRELHVIMKAAPTLWCDNLGATYLSRNPVFHARTKHIEVDYHTVRERVARGQLMVRFISTKDQIADIFTKPLPTDRFALLKTKLKVSSRH</sequence>
<dbReference type="InterPro" id="IPR036397">
    <property type="entry name" value="RNaseH_sf"/>
</dbReference>
<dbReference type="SUPFAM" id="SSF56672">
    <property type="entry name" value="DNA/RNA polymerases"/>
    <property type="match status" value="1"/>
</dbReference>
<feature type="compositionally biased region" description="Polar residues" evidence="1">
    <location>
        <begin position="274"/>
        <end position="287"/>
    </location>
</feature>
<dbReference type="SUPFAM" id="SSF53098">
    <property type="entry name" value="Ribonuclease H-like"/>
    <property type="match status" value="1"/>
</dbReference>
<dbReference type="CDD" id="cd09272">
    <property type="entry name" value="RNase_HI_RT_Ty1"/>
    <property type="match status" value="1"/>
</dbReference>
<feature type="compositionally biased region" description="Gly residues" evidence="1">
    <location>
        <begin position="259"/>
        <end position="271"/>
    </location>
</feature>
<comment type="caution">
    <text evidence="3">The sequence shown here is derived from an EMBL/GenBank/DDBJ whole genome shotgun (WGS) entry which is preliminary data.</text>
</comment>
<dbReference type="InterPro" id="IPR025724">
    <property type="entry name" value="GAG-pre-integrase_dom"/>
</dbReference>
<feature type="compositionally biased region" description="Low complexity" evidence="1">
    <location>
        <begin position="799"/>
        <end position="820"/>
    </location>
</feature>
<dbReference type="Proteomes" id="UP000215914">
    <property type="component" value="Unassembled WGS sequence"/>
</dbReference>
<proteinExistence type="predicted"/>
<dbReference type="Gene3D" id="3.30.420.10">
    <property type="entry name" value="Ribonuclease H-like superfamily/Ribonuclease H"/>
    <property type="match status" value="1"/>
</dbReference>
<gene>
    <name evidence="3" type="ORF">HanXRQr2_Chr09g0418111</name>
</gene>
<keyword evidence="3" id="KW-0548">Nucleotidyltransferase</keyword>
<dbReference type="InterPro" id="IPR012337">
    <property type="entry name" value="RNaseH-like_sf"/>
</dbReference>
<organism evidence="3 4">
    <name type="scientific">Helianthus annuus</name>
    <name type="common">Common sunflower</name>
    <dbReference type="NCBI Taxonomy" id="4232"/>
    <lineage>
        <taxon>Eukaryota</taxon>
        <taxon>Viridiplantae</taxon>
        <taxon>Streptophyta</taxon>
        <taxon>Embryophyta</taxon>
        <taxon>Tracheophyta</taxon>
        <taxon>Spermatophyta</taxon>
        <taxon>Magnoliopsida</taxon>
        <taxon>eudicotyledons</taxon>
        <taxon>Gunneridae</taxon>
        <taxon>Pentapetalae</taxon>
        <taxon>asterids</taxon>
        <taxon>campanulids</taxon>
        <taxon>Asterales</taxon>
        <taxon>Asteraceae</taxon>
        <taxon>Asteroideae</taxon>
        <taxon>Heliantheae alliance</taxon>
        <taxon>Heliantheae</taxon>
        <taxon>Helianthus</taxon>
    </lineage>
</organism>
<dbReference type="InterPro" id="IPR043502">
    <property type="entry name" value="DNA/RNA_pol_sf"/>
</dbReference>
<evidence type="ECO:0000256" key="1">
    <source>
        <dbReference type="SAM" id="MobiDB-lite"/>
    </source>
</evidence>
<dbReference type="PROSITE" id="PS50994">
    <property type="entry name" value="INTEGRASE"/>
    <property type="match status" value="1"/>
</dbReference>
<accession>A0A9K3IAR8</accession>
<dbReference type="Pfam" id="PF13976">
    <property type="entry name" value="gag_pre-integrs"/>
    <property type="match status" value="1"/>
</dbReference>
<feature type="compositionally biased region" description="Low complexity" evidence="1">
    <location>
        <begin position="31"/>
        <end position="41"/>
    </location>
</feature>
<feature type="region of interest" description="Disordered" evidence="1">
    <location>
        <begin position="699"/>
        <end position="867"/>
    </location>
</feature>
<dbReference type="EC" id="2.7.7.49" evidence="3"/>
<dbReference type="Pfam" id="PF25597">
    <property type="entry name" value="SH3_retrovirus"/>
    <property type="match status" value="1"/>
</dbReference>
<feature type="compositionally biased region" description="Polar residues" evidence="1">
    <location>
        <begin position="781"/>
        <end position="793"/>
    </location>
</feature>
<feature type="domain" description="Integrase catalytic" evidence="2">
    <location>
        <begin position="458"/>
        <end position="630"/>
    </location>
</feature>
<keyword evidence="3" id="KW-0808">Transferase</keyword>
<feature type="region of interest" description="Disordered" evidence="1">
    <location>
        <begin position="333"/>
        <end position="354"/>
    </location>
</feature>
<dbReference type="PANTHER" id="PTHR11439">
    <property type="entry name" value="GAG-POL-RELATED RETROTRANSPOSON"/>
    <property type="match status" value="1"/>
</dbReference>
<dbReference type="GO" id="GO:0015074">
    <property type="term" value="P:DNA integration"/>
    <property type="evidence" value="ECO:0007669"/>
    <property type="project" value="InterPro"/>
</dbReference>
<dbReference type="Pfam" id="PF07727">
    <property type="entry name" value="RVT_2"/>
    <property type="match status" value="1"/>
</dbReference>
<feature type="region of interest" description="Disordered" evidence="1">
    <location>
        <begin position="25"/>
        <end position="48"/>
    </location>
</feature>
<reference evidence="3" key="1">
    <citation type="journal article" date="2017" name="Nature">
        <title>The sunflower genome provides insights into oil metabolism, flowering and Asterid evolution.</title>
        <authorList>
            <person name="Badouin H."/>
            <person name="Gouzy J."/>
            <person name="Grassa C.J."/>
            <person name="Murat F."/>
            <person name="Staton S.E."/>
            <person name="Cottret L."/>
            <person name="Lelandais-Briere C."/>
            <person name="Owens G.L."/>
            <person name="Carrere S."/>
            <person name="Mayjonade B."/>
            <person name="Legrand L."/>
            <person name="Gill N."/>
            <person name="Kane N.C."/>
            <person name="Bowers J.E."/>
            <person name="Hubner S."/>
            <person name="Bellec A."/>
            <person name="Berard A."/>
            <person name="Berges H."/>
            <person name="Blanchet N."/>
            <person name="Boniface M.C."/>
            <person name="Brunel D."/>
            <person name="Catrice O."/>
            <person name="Chaidir N."/>
            <person name="Claudel C."/>
            <person name="Donnadieu C."/>
            <person name="Faraut T."/>
            <person name="Fievet G."/>
            <person name="Helmstetter N."/>
            <person name="King M."/>
            <person name="Knapp S.J."/>
            <person name="Lai Z."/>
            <person name="Le Paslier M.C."/>
            <person name="Lippi Y."/>
            <person name="Lorenzon L."/>
            <person name="Mandel J.R."/>
            <person name="Marage G."/>
            <person name="Marchand G."/>
            <person name="Marquand E."/>
            <person name="Bret-Mestries E."/>
            <person name="Morien E."/>
            <person name="Nambeesan S."/>
            <person name="Nguyen T."/>
            <person name="Pegot-Espagnet P."/>
            <person name="Pouilly N."/>
            <person name="Raftis F."/>
            <person name="Sallet E."/>
            <person name="Schiex T."/>
            <person name="Thomas J."/>
            <person name="Vandecasteele C."/>
            <person name="Vares D."/>
            <person name="Vear F."/>
            <person name="Vautrin S."/>
            <person name="Crespi M."/>
            <person name="Mangin B."/>
            <person name="Burke J.M."/>
            <person name="Salse J."/>
            <person name="Munos S."/>
            <person name="Vincourt P."/>
            <person name="Rieseberg L.H."/>
            <person name="Langlade N.B."/>
        </authorList>
    </citation>
    <scope>NUCLEOTIDE SEQUENCE</scope>
    <source>
        <tissue evidence="3">Leaves</tissue>
    </source>
</reference>
<dbReference type="PANTHER" id="PTHR11439:SF458">
    <property type="entry name" value="RNA-DIRECTED DNA POLYMERASE"/>
    <property type="match status" value="1"/>
</dbReference>
<feature type="region of interest" description="Disordered" evidence="1">
    <location>
        <begin position="229"/>
        <end position="287"/>
    </location>
</feature>
<feature type="compositionally biased region" description="Low complexity" evidence="1">
    <location>
        <begin position="229"/>
        <end position="255"/>
    </location>
</feature>
<name>A0A9K3IAR8_HELAN</name>
<feature type="compositionally biased region" description="Polar residues" evidence="1">
    <location>
        <begin position="333"/>
        <end position="352"/>
    </location>
</feature>
<evidence type="ECO:0000313" key="4">
    <source>
        <dbReference type="Proteomes" id="UP000215914"/>
    </source>
</evidence>
<evidence type="ECO:0000313" key="3">
    <source>
        <dbReference type="EMBL" id="KAF5793503.1"/>
    </source>
</evidence>
<dbReference type="InterPro" id="IPR001584">
    <property type="entry name" value="Integrase_cat-core"/>
</dbReference>
<dbReference type="InterPro" id="IPR057670">
    <property type="entry name" value="SH3_retrovirus"/>
</dbReference>
<dbReference type="InterPro" id="IPR013103">
    <property type="entry name" value="RVT_2"/>
</dbReference>
<keyword evidence="3" id="KW-0695">RNA-directed DNA polymerase</keyword>
<dbReference type="EMBL" id="MNCJ02000324">
    <property type="protein sequence ID" value="KAF5793503.1"/>
    <property type="molecule type" value="Genomic_DNA"/>
</dbReference>
<feature type="compositionally biased region" description="Low complexity" evidence="1">
    <location>
        <begin position="726"/>
        <end position="755"/>
    </location>
</feature>